<comment type="caution">
    <text evidence="3">The sequence shown here is derived from an EMBL/GenBank/DDBJ whole genome shotgun (WGS) entry which is preliminary data.</text>
</comment>
<accession>A0A9P5S9I2</accession>
<dbReference type="AlphaFoldDB" id="A0A9P5S9I2"/>
<keyword evidence="4" id="KW-1185">Reference proteome</keyword>
<dbReference type="Proteomes" id="UP000748756">
    <property type="component" value="Unassembled WGS sequence"/>
</dbReference>
<evidence type="ECO:0000313" key="3">
    <source>
        <dbReference type="EMBL" id="KAF9156658.1"/>
    </source>
</evidence>
<dbReference type="EMBL" id="JAAAUQ010000016">
    <property type="protein sequence ID" value="KAF9156658.1"/>
    <property type="molecule type" value="Genomic_DNA"/>
</dbReference>
<feature type="region of interest" description="Disordered" evidence="1">
    <location>
        <begin position="118"/>
        <end position="139"/>
    </location>
</feature>
<name>A0A9P5S9I2_9FUNG</name>
<feature type="domain" description="MD-2-related lipid-recognition" evidence="2">
    <location>
        <begin position="573"/>
        <end position="694"/>
    </location>
</feature>
<protein>
    <recommendedName>
        <fullName evidence="2">MD-2-related lipid-recognition domain-containing protein</fullName>
    </recommendedName>
</protein>
<proteinExistence type="predicted"/>
<dbReference type="SMART" id="SM00737">
    <property type="entry name" value="ML"/>
    <property type="match status" value="1"/>
</dbReference>
<sequence length="701" mass="78150">MVASYPWTCLNIGRDSIFSIPKVEVSVQGNRDAGSVTLTSRNLKSFTSKPGTSIVAAFGSGNDTASACSIPCGLCHRDRGAAANYHILNKCKHKYGHELELKQKYRLRREHKHNLKHRHKNQHHHHHRHHHHHVSSASSNIAEVVTLRNNSLDLERLAAAVRGCRFTTLVVNGGKSRPQLRDRAASSDAIPATLFDPLIQLFDFKPLTHIYLVNMPDCLQKFSVDFPGDLSHLEVLQVHLDIFNWEYLHGRTVYRLVSRLSHVTLLIVECPLEGYRAYLMNIWYALKAPSTALISTTSITPPSQDIEVQLFSRGKIHAKAVFRRQGAVPKSLMVDLNFDLRCEVIWQYILNSTIAHNIHTFHLDRAPSNGWFPIVLNWLENRQHQAISSSSSTVSTSDTNSTAPAAASSRININNATTTFVHLREISLCCFRLRADSERYLIELIKIATSPTLGLRCLRLVGLRLPLKSSHGINLGNQDGNSLTWSRLFIRSALWNLEEFEIRDSDFGDKHVEGFLLFMENTKTMEENERTKRRDREEEQEKRKGQLELGLITLEDGEMEEVADDSDIAQVPFSNCATGPTQFNLNSFGMVPYPLCINKNMCLTGTGALTTPVIEGAQFAITGKYLGRVVYTDNHDLCILLAASGFPCPVPVNVPSLTACVLVKPNCPANIGMAMTFAATNGDGGILYCQTGPLTAINCPP</sequence>
<evidence type="ECO:0000313" key="4">
    <source>
        <dbReference type="Proteomes" id="UP000748756"/>
    </source>
</evidence>
<reference evidence="3" key="1">
    <citation type="journal article" date="2020" name="Fungal Divers.">
        <title>Resolving the Mortierellaceae phylogeny through synthesis of multi-gene phylogenetics and phylogenomics.</title>
        <authorList>
            <person name="Vandepol N."/>
            <person name="Liber J."/>
            <person name="Desiro A."/>
            <person name="Na H."/>
            <person name="Kennedy M."/>
            <person name="Barry K."/>
            <person name="Grigoriev I.V."/>
            <person name="Miller A.N."/>
            <person name="O'Donnell K."/>
            <person name="Stajich J.E."/>
            <person name="Bonito G."/>
        </authorList>
    </citation>
    <scope>NUCLEOTIDE SEQUENCE</scope>
    <source>
        <strain evidence="3">NRRL 6426</strain>
    </source>
</reference>
<evidence type="ECO:0000256" key="1">
    <source>
        <dbReference type="SAM" id="MobiDB-lite"/>
    </source>
</evidence>
<feature type="region of interest" description="Disordered" evidence="1">
    <location>
        <begin position="526"/>
        <end position="545"/>
    </location>
</feature>
<feature type="compositionally biased region" description="Basic residues" evidence="1">
    <location>
        <begin position="118"/>
        <end position="134"/>
    </location>
</feature>
<dbReference type="OrthoDB" id="2429001at2759"/>
<dbReference type="InterPro" id="IPR003172">
    <property type="entry name" value="ML_dom"/>
</dbReference>
<organism evidence="3 4">
    <name type="scientific">Linnemannia schmuckeri</name>
    <dbReference type="NCBI Taxonomy" id="64567"/>
    <lineage>
        <taxon>Eukaryota</taxon>
        <taxon>Fungi</taxon>
        <taxon>Fungi incertae sedis</taxon>
        <taxon>Mucoromycota</taxon>
        <taxon>Mortierellomycotina</taxon>
        <taxon>Mortierellomycetes</taxon>
        <taxon>Mortierellales</taxon>
        <taxon>Mortierellaceae</taxon>
        <taxon>Linnemannia</taxon>
    </lineage>
</organism>
<gene>
    <name evidence="3" type="ORF">BG015_002862</name>
</gene>
<evidence type="ECO:0000259" key="2">
    <source>
        <dbReference type="SMART" id="SM00737"/>
    </source>
</evidence>